<dbReference type="AlphaFoldDB" id="A0A654TLK8"/>
<evidence type="ECO:0000313" key="3">
    <source>
        <dbReference type="EMBL" id="CFS12870.1"/>
    </source>
</evidence>
<dbReference type="EMBL" id="CSBK01001182">
    <property type="protein sequence ID" value="COY39810.1"/>
    <property type="molecule type" value="Genomic_DNA"/>
</dbReference>
<dbReference type="EMBL" id="CGCX01002515">
    <property type="protein sequence ID" value="CFS12870.1"/>
    <property type="molecule type" value="Genomic_DNA"/>
</dbReference>
<feature type="compositionally biased region" description="Polar residues" evidence="1">
    <location>
        <begin position="25"/>
        <end position="38"/>
    </location>
</feature>
<evidence type="ECO:0000313" key="5">
    <source>
        <dbReference type="Proteomes" id="UP000039021"/>
    </source>
</evidence>
<evidence type="ECO:0000256" key="1">
    <source>
        <dbReference type="SAM" id="MobiDB-lite"/>
    </source>
</evidence>
<dbReference type="Proteomes" id="UP000039021">
    <property type="component" value="Unassembled WGS sequence"/>
</dbReference>
<reference evidence="4" key="2">
    <citation type="submission" date="2015-03" db="EMBL/GenBank/DDBJ databases">
        <authorList>
            <consortium name="Pathogen Informatics"/>
            <person name="Murphy D."/>
        </authorList>
    </citation>
    <scope>NUCLEOTIDE SEQUENCE</scope>
    <source>
        <strain evidence="4">N09902308</strain>
    </source>
</reference>
<proteinExistence type="predicted"/>
<dbReference type="Proteomes" id="UP000046680">
    <property type="component" value="Unassembled WGS sequence"/>
</dbReference>
<reference evidence="5 6" key="1">
    <citation type="submission" date="2015-03" db="EMBL/GenBank/DDBJ databases">
        <authorList>
            <consortium name="Pathogen Informatics"/>
        </authorList>
    </citation>
    <scope>NUCLEOTIDE SEQUENCE [LARGE SCALE GENOMIC DNA]</scope>
    <source>
        <strain evidence="3 6">C09601061</strain>
        <strain evidence="2 7">H09601792</strain>
        <strain evidence="5">N09902308</strain>
    </source>
</reference>
<evidence type="ECO:0000313" key="2">
    <source>
        <dbReference type="EMBL" id="CFE50289.1"/>
    </source>
</evidence>
<feature type="region of interest" description="Disordered" evidence="1">
    <location>
        <begin position="1"/>
        <end position="38"/>
    </location>
</feature>
<evidence type="ECO:0000313" key="6">
    <source>
        <dbReference type="Proteomes" id="UP000046680"/>
    </source>
</evidence>
<evidence type="ECO:0000313" key="4">
    <source>
        <dbReference type="EMBL" id="COY39810.1"/>
    </source>
</evidence>
<organism evidence="2 7">
    <name type="scientific">Mycobacterium tuberculosis</name>
    <dbReference type="NCBI Taxonomy" id="1773"/>
    <lineage>
        <taxon>Bacteria</taxon>
        <taxon>Bacillati</taxon>
        <taxon>Actinomycetota</taxon>
        <taxon>Actinomycetes</taxon>
        <taxon>Mycobacteriales</taxon>
        <taxon>Mycobacteriaceae</taxon>
        <taxon>Mycobacterium</taxon>
        <taxon>Mycobacterium tuberculosis complex</taxon>
    </lineage>
</organism>
<protein>
    <submittedName>
        <fullName evidence="2">Uncharacterized protein</fullName>
    </submittedName>
</protein>
<name>A0A654TLK8_MYCTX</name>
<sequence length="51" mass="5036">MPRGVHGSGAGVPSTSRPRLVGCNPSASLAGSTRSNAAFSSRCLGNGNCTM</sequence>
<evidence type="ECO:0000313" key="7">
    <source>
        <dbReference type="Proteomes" id="UP000046947"/>
    </source>
</evidence>
<accession>A0A654TLK8</accession>
<dbReference type="EMBL" id="CFOH01000228">
    <property type="protein sequence ID" value="CFE50289.1"/>
    <property type="molecule type" value="Genomic_DNA"/>
</dbReference>
<dbReference type="Proteomes" id="UP000046947">
    <property type="component" value="Unassembled WGS sequence"/>
</dbReference>
<gene>
    <name evidence="3" type="ORF">ERS007657_04157</name>
    <name evidence="2" type="ORF">ERS007688_01684</name>
    <name evidence="4" type="ORF">ERS007739_02544</name>
</gene>
<feature type="compositionally biased region" description="Gly residues" evidence="1">
    <location>
        <begin position="1"/>
        <end position="10"/>
    </location>
</feature>